<dbReference type="InterPro" id="IPR011050">
    <property type="entry name" value="Pectin_lyase_fold/virulence"/>
</dbReference>
<sequence>MKHLYIFIAITFFQLQLLAQKEFHVFPKDDKNNPGKSIGTGSLENPWDLQTALSQNPQVVNGGDVIWLHEGVYNGRYISVLRSTIASKYITVAAFKKDKVILNGNVVSNKKAVLTIQGNNVIFKDFEITWLGEFSRIKGKGDFQKVNGITHTKGGADCKLINLVIHNNPGGGIGSWRQTNGSLISHCIIYSNGFVDEKGKAFGAGMYVQNEGNKTRLIKNNIIFNNYYKGVEIWSANIKANKDYVKNITLDNNVIFNSGLPSGDRTVDNIILATDDRNGINIAKNITIKNNILYHNTDYKKNQVNGDAASLTIGFHGNAPVQNVSINNNTILGRNNALRILHANSLSFIKNKIYSGYVFLNPSFFKNNKPSKWTFKDNLYYTKNKKTFRVDKNISYNLGEWKTNFNFDAGSNWKHIKSFELKGVLDITQNEYKPNLFRVTLFSKEGKDVKVDFSSFKLNAGTSYKIIDIENRKEVLKTGKLDNSNQINVPMSDLSFEKPLHNSEAQKTLNNFGVFIVEFERAEKKKRKTFFGKLFGWLF</sequence>
<protein>
    <recommendedName>
        <fullName evidence="3">Right-handed parallel beta-helix repeat-containing protein</fullName>
    </recommendedName>
</protein>
<dbReference type="InterPro" id="IPR006626">
    <property type="entry name" value="PbH1"/>
</dbReference>
<comment type="caution">
    <text evidence="1">The sequence shown here is derived from an EMBL/GenBank/DDBJ whole genome shotgun (WGS) entry which is preliminary data.</text>
</comment>
<reference evidence="2" key="1">
    <citation type="journal article" date="2019" name="Int. J. Syst. Evol. Microbiol.">
        <title>The Global Catalogue of Microorganisms (GCM) 10K type strain sequencing project: providing services to taxonomists for standard genome sequencing and annotation.</title>
        <authorList>
            <consortium name="The Broad Institute Genomics Platform"/>
            <consortium name="The Broad Institute Genome Sequencing Center for Infectious Disease"/>
            <person name="Wu L."/>
            <person name="Ma J."/>
        </authorList>
    </citation>
    <scope>NUCLEOTIDE SEQUENCE [LARGE SCALE GENOMIC DNA]</scope>
    <source>
        <strain evidence="2">JCM 17452</strain>
    </source>
</reference>
<dbReference type="SMART" id="SM00710">
    <property type="entry name" value="PbH1"/>
    <property type="match status" value="6"/>
</dbReference>
<dbReference type="SUPFAM" id="SSF51126">
    <property type="entry name" value="Pectin lyase-like"/>
    <property type="match status" value="1"/>
</dbReference>
<gene>
    <name evidence="1" type="ORF">GCM10022257_27720</name>
</gene>
<evidence type="ECO:0008006" key="3">
    <source>
        <dbReference type="Google" id="ProtNLM"/>
    </source>
</evidence>
<dbReference type="Gene3D" id="2.160.20.10">
    <property type="entry name" value="Single-stranded right-handed beta-helix, Pectin lyase-like"/>
    <property type="match status" value="1"/>
</dbReference>
<dbReference type="RefSeq" id="WP_139003052.1">
    <property type="nucleotide sequence ID" value="NZ_BAABAV010000004.1"/>
</dbReference>
<evidence type="ECO:0000313" key="2">
    <source>
        <dbReference type="Proteomes" id="UP001500027"/>
    </source>
</evidence>
<evidence type="ECO:0000313" key="1">
    <source>
        <dbReference type="EMBL" id="GAA4270671.1"/>
    </source>
</evidence>
<dbReference type="InterPro" id="IPR012334">
    <property type="entry name" value="Pectin_lyas_fold"/>
</dbReference>
<name>A0ABP8EER1_9FLAO</name>
<dbReference type="Proteomes" id="UP001500027">
    <property type="component" value="Unassembled WGS sequence"/>
</dbReference>
<organism evidence="1 2">
    <name type="scientific">Hyunsoonleella aestuarii</name>
    <dbReference type="NCBI Taxonomy" id="912802"/>
    <lineage>
        <taxon>Bacteria</taxon>
        <taxon>Pseudomonadati</taxon>
        <taxon>Bacteroidota</taxon>
        <taxon>Flavobacteriia</taxon>
        <taxon>Flavobacteriales</taxon>
        <taxon>Flavobacteriaceae</taxon>
    </lineage>
</organism>
<keyword evidence="2" id="KW-1185">Reference proteome</keyword>
<accession>A0ABP8EER1</accession>
<proteinExistence type="predicted"/>
<dbReference type="EMBL" id="BAABAV010000004">
    <property type="protein sequence ID" value="GAA4270671.1"/>
    <property type="molecule type" value="Genomic_DNA"/>
</dbReference>